<sequence>MPQLQQAFRMERHLLSPNQRAVMSTCVDPDNYQPRGVGNIFGRFDALQQGNRDGAKNGVPLVSERPCQNSADDTFAMKKVPRVLPHFHFAKWRQPNPAKPTGGQRSSSLSPKPTEPAAQLSYRPPTPLGGSSVAHRGILKAQRQNTYQSEGFDSPRGSFVGRSFWDSFDLNSRLNGDSNDSYASTASSNASNLADSLSRKTVRFAEGKPAMINGHSSMNTTHPPSAPSRSANAHTIARSINPCSPGIYEWEPDESRVPSSLSGGPNKPPKPPKLCVFHRPDRRLLTDSINLCDSNVQTYHNSQNPIQKSNGNMNVPSKLPKSPDISGEDSYANVEGIYVRGRRRLSDGPIPAKIDRVRLDAYMKPNLSSVPSDTSPNCPPPTNQIYRTEVRHDPSVGGTFIGQQKTLSSLLHKLTYDAKISSPVRQITITDATSVPAAPARLQPVSNSPPPTTTASPNNFSHKVKPKPSANNDDDESSQVTPTGDDSGRISSFPPPTASRVAPTKTPSPLIGINKSTMTPRLFNFREEQSNRSQPLRVDVSQLPIQKPMLIDDDPTPPLRGPPFTDGPRRRGKVAGDNQQLGVKTGSLDRDGVWRPNRLSVSGGRAPENKATANRLHNPNYPTFIDCVEDVLRTERRLQLPQTPSTLPTGGHQVPVFVAHSTTSAPINHRALSPNTTSAHRGEVAFFSKQARSRVIL</sequence>
<feature type="region of interest" description="Disordered" evidence="1">
    <location>
        <begin position="548"/>
        <end position="610"/>
    </location>
</feature>
<keyword evidence="3" id="KW-1185">Reference proteome</keyword>
<proteinExistence type="predicted"/>
<feature type="region of interest" description="Disordered" evidence="1">
    <location>
        <begin position="245"/>
        <end position="273"/>
    </location>
</feature>
<evidence type="ECO:0000313" key="3">
    <source>
        <dbReference type="Proteomes" id="UP000267029"/>
    </source>
</evidence>
<gene>
    <name evidence="2" type="ORF">MCOS_LOCUS461</name>
</gene>
<reference evidence="2 3" key="1">
    <citation type="submission" date="2018-10" db="EMBL/GenBank/DDBJ databases">
        <authorList>
            <consortium name="Pathogen Informatics"/>
        </authorList>
    </citation>
    <scope>NUCLEOTIDE SEQUENCE [LARGE SCALE GENOMIC DNA]</scope>
</reference>
<feature type="region of interest" description="Disordered" evidence="1">
    <location>
        <begin position="88"/>
        <end position="133"/>
    </location>
</feature>
<evidence type="ECO:0000313" key="2">
    <source>
        <dbReference type="EMBL" id="VDD74458.1"/>
    </source>
</evidence>
<dbReference type="Proteomes" id="UP000267029">
    <property type="component" value="Unassembled WGS sequence"/>
</dbReference>
<dbReference type="AlphaFoldDB" id="A0A0R3U214"/>
<feature type="region of interest" description="Disordered" evidence="1">
    <location>
        <begin position="438"/>
        <end position="516"/>
    </location>
</feature>
<dbReference type="OrthoDB" id="6255205at2759"/>
<evidence type="ECO:0000256" key="1">
    <source>
        <dbReference type="SAM" id="MobiDB-lite"/>
    </source>
</evidence>
<feature type="region of interest" description="Disordered" evidence="1">
    <location>
        <begin position="211"/>
        <end position="233"/>
    </location>
</feature>
<dbReference type="EMBL" id="UXSR01000040">
    <property type="protein sequence ID" value="VDD74458.1"/>
    <property type="molecule type" value="Genomic_DNA"/>
</dbReference>
<feature type="compositionally biased region" description="Polar residues" evidence="1">
    <location>
        <begin position="214"/>
        <end position="233"/>
    </location>
</feature>
<organism evidence="2 3">
    <name type="scientific">Mesocestoides corti</name>
    <name type="common">Flatworm</name>
    <dbReference type="NCBI Taxonomy" id="53468"/>
    <lineage>
        <taxon>Eukaryota</taxon>
        <taxon>Metazoa</taxon>
        <taxon>Spiralia</taxon>
        <taxon>Lophotrochozoa</taxon>
        <taxon>Platyhelminthes</taxon>
        <taxon>Cestoda</taxon>
        <taxon>Eucestoda</taxon>
        <taxon>Cyclophyllidea</taxon>
        <taxon>Mesocestoididae</taxon>
        <taxon>Mesocestoides</taxon>
    </lineage>
</organism>
<accession>A0A0R3U214</accession>
<protein>
    <submittedName>
        <fullName evidence="2">Uncharacterized protein</fullName>
    </submittedName>
</protein>
<name>A0A0R3U214_MESCO</name>